<dbReference type="OrthoDB" id="151099at2"/>
<dbReference type="CDD" id="cd00060">
    <property type="entry name" value="FHA"/>
    <property type="match status" value="1"/>
</dbReference>
<comment type="caution">
    <text evidence="3">The sequence shown here is derived from an EMBL/GenBank/DDBJ whole genome shotgun (WGS) entry which is preliminary data.</text>
</comment>
<dbReference type="PANTHER" id="PTHR23308">
    <property type="entry name" value="NUCLEAR INHIBITOR OF PROTEIN PHOSPHATASE-1"/>
    <property type="match status" value="1"/>
</dbReference>
<name>A0A5C5WWY0_9PLAN</name>
<proteinExistence type="predicted"/>
<dbReference type="SMART" id="SM00240">
    <property type="entry name" value="FHA"/>
    <property type="match status" value="1"/>
</dbReference>
<evidence type="ECO:0000313" key="3">
    <source>
        <dbReference type="EMBL" id="TWT55454.1"/>
    </source>
</evidence>
<dbReference type="AlphaFoldDB" id="A0A5C5WWY0"/>
<dbReference type="InterPro" id="IPR008984">
    <property type="entry name" value="SMAD_FHA_dom_sf"/>
</dbReference>
<evidence type="ECO:0000313" key="4">
    <source>
        <dbReference type="Proteomes" id="UP000317243"/>
    </source>
</evidence>
<accession>A0A5C5WWY0</accession>
<dbReference type="PROSITE" id="PS50006">
    <property type="entry name" value="FHA_DOMAIN"/>
    <property type="match status" value="1"/>
</dbReference>
<protein>
    <submittedName>
        <fullName evidence="3">Glycogen accumulation regulator GarA</fullName>
    </submittedName>
</protein>
<organism evidence="3 4">
    <name type="scientific">Thalassoglobus neptunius</name>
    <dbReference type="NCBI Taxonomy" id="1938619"/>
    <lineage>
        <taxon>Bacteria</taxon>
        <taxon>Pseudomonadati</taxon>
        <taxon>Planctomycetota</taxon>
        <taxon>Planctomycetia</taxon>
        <taxon>Planctomycetales</taxon>
        <taxon>Planctomycetaceae</taxon>
        <taxon>Thalassoglobus</taxon>
    </lineage>
</organism>
<dbReference type="InterPro" id="IPR050923">
    <property type="entry name" value="Cell_Proc_Reg/RNA_Proc"/>
</dbReference>
<evidence type="ECO:0000259" key="2">
    <source>
        <dbReference type="PROSITE" id="PS50006"/>
    </source>
</evidence>
<gene>
    <name evidence="3" type="primary">garA_3</name>
    <name evidence="3" type="ORF">KOR42_28400</name>
</gene>
<keyword evidence="4" id="KW-1185">Reference proteome</keyword>
<dbReference type="InterPro" id="IPR000253">
    <property type="entry name" value="FHA_dom"/>
</dbReference>
<dbReference type="SUPFAM" id="SSF49879">
    <property type="entry name" value="SMAD/FHA domain"/>
    <property type="match status" value="1"/>
</dbReference>
<sequence>MLGELIPLGGGDSIPLLESKIVIGRRSRCDIVLAFPNVSSQHCELELLNGYWQIRDLGSRNGVKVNGERCDQKWLHPGDQISIAKNHYEIAYEPVGDAPPEDDDPFEVGLLEKAGLQTREAERRPSNPPPAPSRPVKDRSFGEDEDAAMEWLMGDD</sequence>
<dbReference type="Proteomes" id="UP000317243">
    <property type="component" value="Unassembled WGS sequence"/>
</dbReference>
<dbReference type="EMBL" id="SIHI01000004">
    <property type="protein sequence ID" value="TWT55454.1"/>
    <property type="molecule type" value="Genomic_DNA"/>
</dbReference>
<feature type="region of interest" description="Disordered" evidence="1">
    <location>
        <begin position="114"/>
        <end position="144"/>
    </location>
</feature>
<feature type="domain" description="FHA" evidence="2">
    <location>
        <begin position="21"/>
        <end position="70"/>
    </location>
</feature>
<dbReference type="Gene3D" id="2.60.200.20">
    <property type="match status" value="1"/>
</dbReference>
<dbReference type="Pfam" id="PF00498">
    <property type="entry name" value="FHA"/>
    <property type="match status" value="1"/>
</dbReference>
<reference evidence="3 4" key="1">
    <citation type="submission" date="2019-02" db="EMBL/GenBank/DDBJ databases">
        <title>Deep-cultivation of Planctomycetes and their phenomic and genomic characterization uncovers novel biology.</title>
        <authorList>
            <person name="Wiegand S."/>
            <person name="Jogler M."/>
            <person name="Boedeker C."/>
            <person name="Pinto D."/>
            <person name="Vollmers J."/>
            <person name="Rivas-Marin E."/>
            <person name="Kohn T."/>
            <person name="Peeters S.H."/>
            <person name="Heuer A."/>
            <person name="Rast P."/>
            <person name="Oberbeckmann S."/>
            <person name="Bunk B."/>
            <person name="Jeske O."/>
            <person name="Meyerdierks A."/>
            <person name="Storesund J.E."/>
            <person name="Kallscheuer N."/>
            <person name="Luecker S."/>
            <person name="Lage O.M."/>
            <person name="Pohl T."/>
            <person name="Merkel B.J."/>
            <person name="Hornburger P."/>
            <person name="Mueller R.-W."/>
            <person name="Bruemmer F."/>
            <person name="Labrenz M."/>
            <person name="Spormann A.M."/>
            <person name="Op Den Camp H."/>
            <person name="Overmann J."/>
            <person name="Amann R."/>
            <person name="Jetten M.S.M."/>
            <person name="Mascher T."/>
            <person name="Medema M.H."/>
            <person name="Devos D.P."/>
            <person name="Kaster A.-K."/>
            <person name="Ovreas L."/>
            <person name="Rohde M."/>
            <person name="Galperin M.Y."/>
            <person name="Jogler C."/>
        </authorList>
    </citation>
    <scope>NUCLEOTIDE SEQUENCE [LARGE SCALE GENOMIC DNA]</scope>
    <source>
        <strain evidence="3 4">KOR42</strain>
    </source>
</reference>
<evidence type="ECO:0000256" key="1">
    <source>
        <dbReference type="SAM" id="MobiDB-lite"/>
    </source>
</evidence>